<comment type="caution">
    <text evidence="3">The sequence shown here is derived from an EMBL/GenBank/DDBJ whole genome shotgun (WGS) entry which is preliminary data.</text>
</comment>
<feature type="region of interest" description="Disordered" evidence="1">
    <location>
        <begin position="1"/>
        <end position="31"/>
    </location>
</feature>
<name>A0A438H9N9_VITVI</name>
<feature type="region of interest" description="Disordered" evidence="1">
    <location>
        <begin position="185"/>
        <end position="236"/>
    </location>
</feature>
<dbReference type="EMBL" id="QGNW01000256">
    <property type="protein sequence ID" value="RVW81099.1"/>
    <property type="molecule type" value="Genomic_DNA"/>
</dbReference>
<dbReference type="PANTHER" id="PTHR34222:SF91">
    <property type="match status" value="1"/>
</dbReference>
<dbReference type="PANTHER" id="PTHR34222">
    <property type="entry name" value="GAG_PRE-INTEGRS DOMAIN-CONTAINING PROTEIN"/>
    <property type="match status" value="1"/>
</dbReference>
<organism evidence="3 4">
    <name type="scientific">Vitis vinifera</name>
    <name type="common">Grape</name>
    <dbReference type="NCBI Taxonomy" id="29760"/>
    <lineage>
        <taxon>Eukaryota</taxon>
        <taxon>Viridiplantae</taxon>
        <taxon>Streptophyta</taxon>
        <taxon>Embryophyta</taxon>
        <taxon>Tracheophyta</taxon>
        <taxon>Spermatophyta</taxon>
        <taxon>Magnoliopsida</taxon>
        <taxon>eudicotyledons</taxon>
        <taxon>Gunneridae</taxon>
        <taxon>Pentapetalae</taxon>
        <taxon>rosids</taxon>
        <taxon>Vitales</taxon>
        <taxon>Vitaceae</taxon>
        <taxon>Viteae</taxon>
        <taxon>Vitis</taxon>
    </lineage>
</organism>
<evidence type="ECO:0000259" key="2">
    <source>
        <dbReference type="Pfam" id="PF22936"/>
    </source>
</evidence>
<proteinExistence type="predicted"/>
<dbReference type="InterPro" id="IPR054722">
    <property type="entry name" value="PolX-like_BBD"/>
</dbReference>
<protein>
    <recommendedName>
        <fullName evidence="2">Retrovirus-related Pol polyprotein from transposon TNT 1-94-like beta-barrel domain-containing protein</fullName>
    </recommendedName>
</protein>
<evidence type="ECO:0000313" key="4">
    <source>
        <dbReference type="Proteomes" id="UP000288805"/>
    </source>
</evidence>
<gene>
    <name evidence="3" type="ORF">CK203_044697</name>
</gene>
<sequence>MVKTAMTGEHPARSSNVISNSSLDNSNGNGGSENSIHHITVHKLNGKNYLQWSQSVMMYICGRGKDNYITSAKTALAKNDASYKTWFSKNNMIMFLFYKTAKEIWDAAKEMFSDNENAVEVFEIKSQLRVTARGPHDIIKYQKIVEKERIFTFLVELNKNLDEVLGRILSTKPLPSLREACSEVQREKSRKKVMMKDHNSSHRFSSNDGSALATKGLNSQHFDSRRRSNKPWRDHCDRVGHTQETCWKIHGKPSNWKSNRTQENEPQDYHATNDEPPQSNNSTNKTPFSQEQMELLQKLLTRDPSSTSTTGSGFIAQKGICSKALNVFSKSNSWIIASGSSNHMTGDITLFHSYQPCSESYKIKIADGSYSPVAGKGSVIVPNSFRLLFVLHVPKLTWNLLSISKVTKDLNCVTKFFPNHCEFQEMEMGKMIGCAWEHEGLYIFGK</sequence>
<feature type="compositionally biased region" description="Basic and acidic residues" evidence="1">
    <location>
        <begin position="260"/>
        <end position="273"/>
    </location>
</feature>
<dbReference type="Proteomes" id="UP000288805">
    <property type="component" value="Unassembled WGS sequence"/>
</dbReference>
<evidence type="ECO:0000256" key="1">
    <source>
        <dbReference type="SAM" id="MobiDB-lite"/>
    </source>
</evidence>
<feature type="compositionally biased region" description="Basic and acidic residues" evidence="1">
    <location>
        <begin position="222"/>
        <end position="236"/>
    </location>
</feature>
<evidence type="ECO:0000313" key="3">
    <source>
        <dbReference type="EMBL" id="RVW81099.1"/>
    </source>
</evidence>
<feature type="compositionally biased region" description="Polar residues" evidence="1">
    <location>
        <begin position="275"/>
        <end position="286"/>
    </location>
</feature>
<dbReference type="Pfam" id="PF22936">
    <property type="entry name" value="Pol_BBD"/>
    <property type="match status" value="1"/>
</dbReference>
<dbReference type="AlphaFoldDB" id="A0A438H9N9"/>
<reference evidence="3 4" key="1">
    <citation type="journal article" date="2018" name="PLoS Genet.">
        <title>Population sequencing reveals clonal diversity and ancestral inbreeding in the grapevine cultivar Chardonnay.</title>
        <authorList>
            <person name="Roach M.J."/>
            <person name="Johnson D.L."/>
            <person name="Bohlmann J."/>
            <person name="van Vuuren H.J."/>
            <person name="Jones S.J."/>
            <person name="Pretorius I.S."/>
            <person name="Schmidt S.A."/>
            <person name="Borneman A.R."/>
        </authorList>
    </citation>
    <scope>NUCLEOTIDE SEQUENCE [LARGE SCALE GENOMIC DNA]</scope>
    <source>
        <strain evidence="4">cv. Chardonnay</strain>
        <tissue evidence="3">Leaf</tissue>
    </source>
</reference>
<feature type="region of interest" description="Disordered" evidence="1">
    <location>
        <begin position="249"/>
        <end position="286"/>
    </location>
</feature>
<feature type="domain" description="Retrovirus-related Pol polyprotein from transposon TNT 1-94-like beta-barrel" evidence="2">
    <location>
        <begin position="334"/>
        <end position="408"/>
    </location>
</feature>
<accession>A0A438H9N9</accession>